<evidence type="ECO:0000256" key="1">
    <source>
        <dbReference type="SAM" id="MobiDB-lite"/>
    </source>
</evidence>
<feature type="region of interest" description="Disordered" evidence="1">
    <location>
        <begin position="26"/>
        <end position="57"/>
    </location>
</feature>
<reference evidence="3" key="1">
    <citation type="journal article" date="2023" name="J. Hosp. Infect.">
        <title>Cross-contamination of carbapenem-resistant Gram-negative bacteria between patients and hospital environment in the first year of a newly built surgical ward.</title>
        <authorList>
            <person name="Boutin S."/>
            <person name="Scherrer M."/>
            <person name="Spath I."/>
            <person name="Kocer K."/>
            <person name="Heeg K."/>
            <person name="Nurjadi D."/>
        </authorList>
    </citation>
    <scope>NUCLEOTIDE SEQUENCE</scope>
    <source>
        <strain evidence="3">KE10384</strain>
    </source>
</reference>
<organism evidence="2 4">
    <name type="scientific">Klebsiella aerogenes</name>
    <name type="common">Enterobacter aerogenes</name>
    <dbReference type="NCBI Taxonomy" id="548"/>
    <lineage>
        <taxon>Bacteria</taxon>
        <taxon>Pseudomonadati</taxon>
        <taxon>Pseudomonadota</taxon>
        <taxon>Gammaproteobacteria</taxon>
        <taxon>Enterobacterales</taxon>
        <taxon>Enterobacteriaceae</taxon>
        <taxon>Klebsiella/Raoultella group</taxon>
        <taxon>Klebsiella</taxon>
    </lineage>
</organism>
<name>A0AAW9E5Q1_KLEAE</name>
<accession>A0AAW9E5Q1</accession>
<dbReference type="Proteomes" id="UP001303386">
    <property type="component" value="Unassembled WGS sequence"/>
</dbReference>
<dbReference type="EMBL" id="JAWZZT010000009">
    <property type="protein sequence ID" value="MDX7015366.1"/>
    <property type="molecule type" value="Genomic_DNA"/>
</dbReference>
<gene>
    <name evidence="3" type="ORF">PZT46_10990</name>
    <name evidence="2" type="ORF">SJ059_12970</name>
</gene>
<proteinExistence type="predicted"/>
<dbReference type="AlphaFoldDB" id="A0AAW9E5Q1"/>
<protein>
    <submittedName>
        <fullName evidence="2">Uncharacterized protein</fullName>
    </submittedName>
</protein>
<reference evidence="2" key="2">
    <citation type="submission" date="2023-11" db="EMBL/GenBank/DDBJ databases">
        <title>Detection of rare carbapenemases in Enterobacterales - comparison of two colorimetric and two CIM-based carbapenemase assays.</title>
        <authorList>
            <person name="Schaffarczyk L."/>
            <person name="Noster J."/>
            <person name="Stelzer Y."/>
            <person name="Sattler J."/>
            <person name="Gatermann S."/>
            <person name="Hamprecht A."/>
        </authorList>
    </citation>
    <scope>NUCLEOTIDE SEQUENCE</scope>
    <source>
        <strain evidence="2">CIM-Cont-037</strain>
    </source>
</reference>
<dbReference type="Proteomes" id="UP001279012">
    <property type="component" value="Unassembled WGS sequence"/>
</dbReference>
<evidence type="ECO:0000313" key="4">
    <source>
        <dbReference type="Proteomes" id="UP001279012"/>
    </source>
</evidence>
<evidence type="ECO:0000313" key="3">
    <source>
        <dbReference type="EMBL" id="MEA8799772.1"/>
    </source>
</evidence>
<comment type="caution">
    <text evidence="2">The sequence shown here is derived from an EMBL/GenBank/DDBJ whole genome shotgun (WGS) entry which is preliminary data.</text>
</comment>
<sequence>MTPFTHQAHPPFLLLNMHFRQCLMPKHPRPQGPFNRMGRFRLNGRVSRPRNIIPDGG</sequence>
<dbReference type="EMBL" id="JARELW010000003">
    <property type="protein sequence ID" value="MEA8799772.1"/>
    <property type="molecule type" value="Genomic_DNA"/>
</dbReference>
<dbReference type="RefSeq" id="WP_015367834.1">
    <property type="nucleotide sequence ID" value="NZ_CAIZUG010000001.1"/>
</dbReference>
<evidence type="ECO:0000313" key="2">
    <source>
        <dbReference type="EMBL" id="MDX7015366.1"/>
    </source>
</evidence>